<sequence>MLLQDNSHKNLVGRASATIVLLLMLNLFTPLLASAASFFNFQFNPVSGEVYGYIYSDQPSVSVSMYDETYGTRSVVQNMNSEYRGNGSYYYNLDGTPNNALIGLKPVTASVYENPTTPIVSTLNNVSGNVYTYGNSYTIGSLTGLHAEFNQGSWEIKWDPMKSPAISGIKEYRNGYPYQYSMDGMPGSWKTSYIFGSGVTEYQYSLVDVFGHETPLSEKLVLEADDRPDGYVYHGNIYLNGYPAAGTQFVVKDRDGEIVYNLAYEDHAISDKSDLGSYSIFTTDPGGSDKYLECYFSLPSADYHVEVTNSVGDTYKLSNYETDLGYPSPDEGKFSLVNLSDVIMQKNFKSAPIFHFNNKEVGHWLAPNEDIVSFTPSRSLGNQLTVYFPYDRWHTTEFGENNSTTIQEAELQASDVQLIKKSDNSIVPITNWIHARNLYQKGLITFMLDKELKADEEYVLRMSSTSKSNEIKLPTWPGSRFSAGLATSKYQVSYFTESVPGMYEMYEASESITIKSPPIVQAPVVIGGGGGGGYDSKTYELTDDGAKLKPEAMTIAKENGVDGKEVSIIRFKSDSVRKAIDALKENDNKHTRLTLGATDTDNGAKIEISASELNDAITSKSNVLLSIQTDAGTYHVPVSVFNHLAEKFQGDLKDVKLTISITKASEKSYEVLKRVNPDVKPLLVNPIEFNITAEKQNGSKVEVNDFGGTYIERIIISPNVVDGNTTVVSYDPTTGKMVFIPAVFRQVNGKSEVTIKSSHNSIYTLVEMKKSFQDVQGHWAQNDIDQLASKFILQGTDDQSFEPNQYVSRAQFASMLVSALGLIPDDTGAAYNDVKASDWFAGAVGTAAKKGLVQGNESGQFQPNELITREQMVVMISRAIQFAGKGSALAISQDNLSKYTDGNEISDWAKGAVGQTIHAKIVNGLTESRFAPQDSATRAQAAVMLKRFLQYVQFIN</sequence>
<dbReference type="RefSeq" id="WP_161407914.1">
    <property type="nucleotide sequence ID" value="NZ_WTUZ01000020.1"/>
</dbReference>
<dbReference type="AlphaFoldDB" id="A0A6L8V005"/>
<dbReference type="InterPro" id="IPR051465">
    <property type="entry name" value="Cell_Envelope_Struct_Comp"/>
</dbReference>
<dbReference type="PROSITE" id="PS51272">
    <property type="entry name" value="SLH"/>
    <property type="match status" value="3"/>
</dbReference>
<accession>A0A6L8V005</accession>
<evidence type="ECO:0000313" key="2">
    <source>
        <dbReference type="EMBL" id="MZQ83793.1"/>
    </source>
</evidence>
<protein>
    <recommendedName>
        <fullName evidence="1">SLH domain-containing protein</fullName>
    </recommendedName>
</protein>
<dbReference type="PANTHER" id="PTHR43308:SF5">
    <property type="entry name" value="S-LAYER PROTEIN _ PEPTIDOGLYCAN ENDO-BETA-N-ACETYLGLUCOSAMINIDASE"/>
    <property type="match status" value="1"/>
</dbReference>
<name>A0A6L8V005_9BACL</name>
<feature type="domain" description="SLH" evidence="1">
    <location>
        <begin position="831"/>
        <end position="890"/>
    </location>
</feature>
<gene>
    <name evidence="2" type="ORF">GQF01_16910</name>
</gene>
<organism evidence="2 3">
    <name type="scientific">Paenibacillus silvestris</name>
    <dbReference type="NCBI Taxonomy" id="2606219"/>
    <lineage>
        <taxon>Bacteria</taxon>
        <taxon>Bacillati</taxon>
        <taxon>Bacillota</taxon>
        <taxon>Bacilli</taxon>
        <taxon>Bacillales</taxon>
        <taxon>Paenibacillaceae</taxon>
        <taxon>Paenibacillus</taxon>
    </lineage>
</organism>
<feature type="domain" description="SLH" evidence="1">
    <location>
        <begin position="896"/>
        <end position="956"/>
    </location>
</feature>
<evidence type="ECO:0000313" key="3">
    <source>
        <dbReference type="Proteomes" id="UP000481087"/>
    </source>
</evidence>
<dbReference type="EMBL" id="WTUZ01000020">
    <property type="protein sequence ID" value="MZQ83793.1"/>
    <property type="molecule type" value="Genomic_DNA"/>
</dbReference>
<dbReference type="Proteomes" id="UP000481087">
    <property type="component" value="Unassembled WGS sequence"/>
</dbReference>
<dbReference type="PANTHER" id="PTHR43308">
    <property type="entry name" value="OUTER MEMBRANE PROTEIN ALPHA-RELATED"/>
    <property type="match status" value="1"/>
</dbReference>
<dbReference type="InterPro" id="IPR001119">
    <property type="entry name" value="SLH_dom"/>
</dbReference>
<reference evidence="2 3" key="1">
    <citation type="submission" date="2019-12" db="EMBL/GenBank/DDBJ databases">
        <title>Paenibacillus sp. nov. sp. isolated from soil.</title>
        <authorList>
            <person name="Kim J."/>
            <person name="Jeong S.E."/>
            <person name="Jung H.S."/>
            <person name="Jeon C.O."/>
        </authorList>
    </citation>
    <scope>NUCLEOTIDE SEQUENCE [LARGE SCALE GENOMIC DNA]</scope>
    <source>
        <strain evidence="2 3">5J-6</strain>
    </source>
</reference>
<evidence type="ECO:0000259" key="1">
    <source>
        <dbReference type="PROSITE" id="PS51272"/>
    </source>
</evidence>
<feature type="domain" description="SLH" evidence="1">
    <location>
        <begin position="767"/>
        <end position="830"/>
    </location>
</feature>
<proteinExistence type="predicted"/>
<dbReference type="Pfam" id="PF00395">
    <property type="entry name" value="SLH"/>
    <property type="match status" value="3"/>
</dbReference>
<keyword evidence="3" id="KW-1185">Reference proteome</keyword>
<comment type="caution">
    <text evidence="2">The sequence shown here is derived from an EMBL/GenBank/DDBJ whole genome shotgun (WGS) entry which is preliminary data.</text>
</comment>